<evidence type="ECO:0008006" key="6">
    <source>
        <dbReference type="Google" id="ProtNLM"/>
    </source>
</evidence>
<feature type="compositionally biased region" description="Polar residues" evidence="1">
    <location>
        <begin position="1238"/>
        <end position="1253"/>
    </location>
</feature>
<feature type="compositionally biased region" description="Basic residues" evidence="1">
    <location>
        <begin position="597"/>
        <end position="611"/>
    </location>
</feature>
<dbReference type="EMBL" id="WIXP02000006">
    <property type="protein sequence ID" value="KAF6209919.1"/>
    <property type="molecule type" value="Genomic_DNA"/>
</dbReference>
<sequence length="2235" mass="258397">MISNLFDNYSDLNSTLKIRMGRTLLERWLSQRVGYCVRLDARDVGRLLYDGKVFYDLLASYGVVNIEMFGGIPGRGQKSEQEAYRCLAQLCDVFRFLNVDADEEYLRGIAKRNGPFAVRLLYQLYLKLEDKQFLDLLAAKKDDKYDRDNKDRIAALRKFRRRDLLDGVSAEREMNIVKQYDEARKRIIKHCAEDVARRRDELNSVRDRYVPIDFKGAGEPCHLSTLRAIADEEEEALDLDPKEYVESLKTKERQRKNCEYQTEKMTPQPVVDVWTDILERMDVAFKSSFKSTMDQQSDYEKFHALKWSGAHHKFKRFFETKMDKYVDSDEEDHSGHAVRNEILRKGGEAIGKKQEPTWKLHNKLWAKKIRQRKRCNYEMCRHIVQDLVDVLMKVLLYRYENKRGLVPRKLMNEWKEGFFRCELTLPPPRVTKEESSIGEEEAHPEDELMMDLLKDRDFDSEIFVDREVIKLLNEFNMHCYIYLVGPWDPAKWPEWEPQDENLMVNGFVVHRLLETKYPLPKGYQDPQFDFKFRAAMSTIKDPNTAYIYNSIRNLMSKQDMIVLDIIEPMNYCLNAYHAETAAIEEQEEASGGLDRRASRRQSKRRQSKRQSKGGSQAAQSKRQSTARKSTGGKQQRKSMGAKQRKSMGAKSGGARKSNAGGRKSNAGGRKSMGGGGKRKSMAGGGGGGGGGKASPERTVPPKGNSPARRGRDKAVQYPSVDSLVPRVNHSTAGLLGKEAFSFLNSGKAVSDLLSGKMLIEYLKAKKDSIKGIALLSYPLTVSQAVLLEFLMTGRPLKTDYKISPEIEKFIQDELRPPPYLDTRTLVDFENIFSPDLQQMSKEVLDVMADPHTRDIINSHNKKMADKAVDLEAVNSVVTRVAGALLKEQSDKTLLPDAGVETRVAETQIDEEAHVNNEIDDKANIKQKDIDYPGWELKCYNERTPTRRELADKIRTEAYNLGRFKPALSREAYEKIKAHVLALLAWLRSERKYRGKPVPEIEISEEIEEVIFNDEDQQTENEYKPPSEHPRNEVTVTIVSDAKPLKEAVLNPEEYIRPISYTDLLKLRSSEIVPRPNKDQMEIHYTTSSFFTKYLKCLTKGLAKKEEEDYQARKLKYDKFMEDETPGEEFVLDPIVELQPDTFYKVYGKKEIFDYNYIDYDSIVRLCRALIDEPWEDGPERKASVLLFDADALKKLKSDMPGSRKRGSSKSNGKRKSAAGPRKSSARKSTGGKRKSSVRKSTGGQRKSTASKRQSAAGKKRQSAAGKRQSAAGKRQSAAGKRQSAAGKRQSAAGKRQSTGGKNTRRSTTMKGGDKKDSNASPPKEPSEKAVEEEIVEVEVEEQQPPPSPPVPPAPPPPPPPPPKPGEEGWAYVEEIIPDIYQIYLATTWETIEFEYLSNLLHLFYLLRAHDNKVIPYRNFVRHEMESKLIHSDNRMEAVTAFQKAFNDIKPKFRRQPDIKKSLHCRIYALYNDLVGIADVKRNAALARRDELLNHRWTTKHLFTLANIFLNLIQIETDRTIESLQLLHDYYFAMLQKPPSKARLELLDVPKLYVPKREESILTAKESLSKKLLLPWEKIKEEPPVPEYVLRAVDTLDYLMSHSVVKSIDPNPTYPLISSGIDLAKARANELFDYFEELILDYELGRELRPKIMRKLSAEEERERKKQEKEFRKMLARRKRKRVLERSPSEGRDSQPRKIRKRKPNVNLDEEEEETLLIESVKPKFHIDALKLQMVDRLKWEWLVAVQNEINRLRFRLDLIQRRAEADLDEVLTILKSGFDEFYHDIGWQYRREIKAIEQVIEAFKAASDLEVEIPVPMVLDNDQFYFGKYPIQDLYPEVPPPPNTPIITIPREFTFTIQQMSNFIRKIEDVSPDGIFERSFVNILEDMVAFNHEMNYEFLPPGWSELTRNDIKFLVEQAFGSDYVVNWREFLLFCSGLRYPTVEEVVEMRMRFREADEFGFENIQYSSYMNIPLWFEKDLYSEEDFAWGQEMKKLLFKLFRTSRKEVNYTELLLSLCKGKLPEEGFGKALSLMLGVGYIFWPDPPDWIHPRHVVDYVLIQLLHDVIIKADYMTVTDFIPEEEEEAKEIVISELGEEEVWGEVDLPQILKMVDEHLEEEVEEEEPEIIDKYKQMLWRTCVPYEACLALLFVALRFWELPPSHMLRQIDVETGLKKLFFEQGVGSHMKAYKLARSKLINDIFHNTSAFKECNLPELVYSIILSKRHVVGAKSIFEENY</sequence>
<dbReference type="PANTHER" id="PTHR14919:SF0">
    <property type="entry name" value="SPERM FLAGELLAR PROTEIN 2"/>
    <property type="match status" value="1"/>
</dbReference>
<accession>A0A8S9XMS8</accession>
<feature type="compositionally biased region" description="Pro residues" evidence="1">
    <location>
        <begin position="1343"/>
        <end position="1363"/>
    </location>
</feature>
<name>A0A8S9XMS8_APOLU</name>
<dbReference type="Proteomes" id="UP000466442">
    <property type="component" value="Unassembled WGS sequence"/>
</dbReference>
<dbReference type="Pfam" id="PF22946">
    <property type="entry name" value="SPEF2_D5"/>
    <property type="match status" value="1"/>
</dbReference>
<feature type="region of interest" description="Disordered" evidence="1">
    <location>
        <begin position="1675"/>
        <end position="1704"/>
    </location>
</feature>
<feature type="compositionally biased region" description="Polar residues" evidence="1">
    <location>
        <begin position="1295"/>
        <end position="1309"/>
    </location>
</feature>
<feature type="domain" description="SPEF2 C-terminal" evidence="3">
    <location>
        <begin position="1854"/>
        <end position="2035"/>
    </location>
</feature>
<evidence type="ECO:0000313" key="5">
    <source>
        <dbReference type="Proteomes" id="UP000466442"/>
    </source>
</evidence>
<evidence type="ECO:0000259" key="3">
    <source>
        <dbReference type="Pfam" id="PF24082"/>
    </source>
</evidence>
<dbReference type="Pfam" id="PF24082">
    <property type="entry name" value="SPEF2_C"/>
    <property type="match status" value="1"/>
</dbReference>
<feature type="compositionally biased region" description="Polar residues" evidence="1">
    <location>
        <begin position="618"/>
        <end position="633"/>
    </location>
</feature>
<evidence type="ECO:0000259" key="2">
    <source>
        <dbReference type="Pfam" id="PF22946"/>
    </source>
</evidence>
<feature type="compositionally biased region" description="Basic residues" evidence="1">
    <location>
        <begin position="1202"/>
        <end position="1216"/>
    </location>
</feature>
<reference evidence="4" key="1">
    <citation type="journal article" date="2021" name="Mol. Ecol. Resour.">
        <title>Apolygus lucorum genome provides insights into omnivorousness and mesophyll feeding.</title>
        <authorList>
            <person name="Liu Y."/>
            <person name="Liu H."/>
            <person name="Wang H."/>
            <person name="Huang T."/>
            <person name="Liu B."/>
            <person name="Yang B."/>
            <person name="Yin L."/>
            <person name="Li B."/>
            <person name="Zhang Y."/>
            <person name="Zhang S."/>
            <person name="Jiang F."/>
            <person name="Zhang X."/>
            <person name="Ren Y."/>
            <person name="Wang B."/>
            <person name="Wang S."/>
            <person name="Lu Y."/>
            <person name="Wu K."/>
            <person name="Fan W."/>
            <person name="Wang G."/>
        </authorList>
    </citation>
    <scope>NUCLEOTIDE SEQUENCE</scope>
    <source>
        <strain evidence="4">12Hb</strain>
    </source>
</reference>
<dbReference type="PANTHER" id="PTHR14919">
    <property type="entry name" value="KPL2-RELATED"/>
    <property type="match status" value="1"/>
</dbReference>
<proteinExistence type="predicted"/>
<dbReference type="InterPro" id="IPR052634">
    <property type="entry name" value="Sperm_flagellar-bone_growth"/>
</dbReference>
<feature type="compositionally biased region" description="Basic residues" evidence="1">
    <location>
        <begin position="1223"/>
        <end position="1237"/>
    </location>
</feature>
<organism evidence="4 5">
    <name type="scientific">Apolygus lucorum</name>
    <name type="common">Small green plant bug</name>
    <name type="synonym">Lygocoris lucorum</name>
    <dbReference type="NCBI Taxonomy" id="248454"/>
    <lineage>
        <taxon>Eukaryota</taxon>
        <taxon>Metazoa</taxon>
        <taxon>Ecdysozoa</taxon>
        <taxon>Arthropoda</taxon>
        <taxon>Hexapoda</taxon>
        <taxon>Insecta</taxon>
        <taxon>Pterygota</taxon>
        <taxon>Neoptera</taxon>
        <taxon>Paraneoptera</taxon>
        <taxon>Hemiptera</taxon>
        <taxon>Heteroptera</taxon>
        <taxon>Panheteroptera</taxon>
        <taxon>Cimicomorpha</taxon>
        <taxon>Miridae</taxon>
        <taxon>Mirini</taxon>
        <taxon>Apolygus</taxon>
    </lineage>
</organism>
<dbReference type="InterPro" id="IPR056199">
    <property type="entry name" value="SPEF2_C"/>
</dbReference>
<gene>
    <name evidence="4" type="ORF">GE061_015673</name>
</gene>
<feature type="compositionally biased region" description="Basic and acidic residues" evidence="1">
    <location>
        <begin position="1683"/>
        <end position="1695"/>
    </location>
</feature>
<feature type="region of interest" description="Disordered" evidence="1">
    <location>
        <begin position="1196"/>
        <end position="1368"/>
    </location>
</feature>
<feature type="region of interest" description="Disordered" evidence="1">
    <location>
        <begin position="586"/>
        <end position="714"/>
    </location>
</feature>
<feature type="domain" description="CPC1/SPEF2" evidence="2">
    <location>
        <begin position="330"/>
        <end position="421"/>
    </location>
</feature>
<feature type="compositionally biased region" description="Gly residues" evidence="1">
    <location>
        <begin position="682"/>
        <end position="692"/>
    </location>
</feature>
<protein>
    <recommendedName>
        <fullName evidence="6">Calponin-homology (CH) domain-containing protein</fullName>
    </recommendedName>
</protein>
<evidence type="ECO:0000313" key="4">
    <source>
        <dbReference type="EMBL" id="KAF6209919.1"/>
    </source>
</evidence>
<feature type="compositionally biased region" description="Acidic residues" evidence="1">
    <location>
        <begin position="1332"/>
        <end position="1341"/>
    </location>
</feature>
<dbReference type="OrthoDB" id="62528at2759"/>
<dbReference type="InterPro" id="IPR054517">
    <property type="entry name" value="SPEF2_D5"/>
</dbReference>
<comment type="caution">
    <text evidence="4">The sequence shown here is derived from an EMBL/GenBank/DDBJ whole genome shotgun (WGS) entry which is preliminary data.</text>
</comment>
<evidence type="ECO:0000256" key="1">
    <source>
        <dbReference type="SAM" id="MobiDB-lite"/>
    </source>
</evidence>
<keyword evidence="5" id="KW-1185">Reference proteome</keyword>